<reference evidence="2 3" key="1">
    <citation type="submission" date="2018-10" db="EMBL/GenBank/DDBJ databases">
        <authorList>
            <person name="Ekblom R."/>
            <person name="Jareborg N."/>
        </authorList>
    </citation>
    <scope>NUCLEOTIDE SEQUENCE [LARGE SCALE GENOMIC DNA]</scope>
    <source>
        <tissue evidence="2">Muscle</tissue>
    </source>
</reference>
<dbReference type="Proteomes" id="UP000269945">
    <property type="component" value="Unassembled WGS sequence"/>
</dbReference>
<evidence type="ECO:0000313" key="3">
    <source>
        <dbReference type="Proteomes" id="UP000269945"/>
    </source>
</evidence>
<dbReference type="AlphaFoldDB" id="A0A9X9Q6D4"/>
<protein>
    <submittedName>
        <fullName evidence="2">Uncharacterized protein</fullName>
    </submittedName>
</protein>
<accession>A0A9X9Q6D4</accession>
<evidence type="ECO:0000313" key="2">
    <source>
        <dbReference type="EMBL" id="VCX31682.1"/>
    </source>
</evidence>
<evidence type="ECO:0000256" key="1">
    <source>
        <dbReference type="SAM" id="MobiDB-lite"/>
    </source>
</evidence>
<proteinExistence type="predicted"/>
<comment type="caution">
    <text evidence="2">The sequence shown here is derived from an EMBL/GenBank/DDBJ whole genome shotgun (WGS) entry which is preliminary data.</text>
</comment>
<keyword evidence="3" id="KW-1185">Reference proteome</keyword>
<name>A0A9X9Q6D4_GULGU</name>
<sequence length="87" mass="9392">MGNRGGLEPLSSGGASGRFRADSQADTGPWSQLRLCHSLGKGFRGHLLSRCPLLLASSPQKSVFSKFRSRKHPFPTLLPKPFLCPGT</sequence>
<feature type="region of interest" description="Disordered" evidence="1">
    <location>
        <begin position="1"/>
        <end position="29"/>
    </location>
</feature>
<gene>
    <name evidence="2" type="ORF">BN2614_LOCUS1</name>
</gene>
<organism evidence="2 3">
    <name type="scientific">Gulo gulo</name>
    <name type="common">Wolverine</name>
    <name type="synonym">Gluton</name>
    <dbReference type="NCBI Taxonomy" id="48420"/>
    <lineage>
        <taxon>Eukaryota</taxon>
        <taxon>Metazoa</taxon>
        <taxon>Chordata</taxon>
        <taxon>Craniata</taxon>
        <taxon>Vertebrata</taxon>
        <taxon>Euteleostomi</taxon>
        <taxon>Mammalia</taxon>
        <taxon>Eutheria</taxon>
        <taxon>Laurasiatheria</taxon>
        <taxon>Carnivora</taxon>
        <taxon>Caniformia</taxon>
        <taxon>Musteloidea</taxon>
        <taxon>Mustelidae</taxon>
        <taxon>Guloninae</taxon>
        <taxon>Gulo</taxon>
    </lineage>
</organism>
<dbReference type="EMBL" id="CYRY02042116">
    <property type="protein sequence ID" value="VCX31682.1"/>
    <property type="molecule type" value="Genomic_DNA"/>
</dbReference>